<dbReference type="PATRIC" id="fig|1053231.3.peg.4128"/>
<dbReference type="HOGENOM" id="CLU_1168789_0_0_9"/>
<dbReference type="Proteomes" id="UP000014019">
    <property type="component" value="Unassembled WGS sequence"/>
</dbReference>
<dbReference type="EMBL" id="AHEZ01000057">
    <property type="protein sequence ID" value="EOP65857.1"/>
    <property type="molecule type" value="Genomic_DNA"/>
</dbReference>
<accession>R8Q541</accession>
<protein>
    <submittedName>
        <fullName evidence="1">Uncharacterized protein</fullName>
    </submittedName>
</protein>
<dbReference type="AlphaFoldDB" id="R8Q541"/>
<evidence type="ECO:0000313" key="1">
    <source>
        <dbReference type="EMBL" id="EOP65857.1"/>
    </source>
</evidence>
<dbReference type="RefSeq" id="WP_016105981.1">
    <property type="nucleotide sequence ID" value="NZ_KB976800.1"/>
</dbReference>
<comment type="caution">
    <text evidence="1">The sequence shown here is derived from an EMBL/GenBank/DDBJ whole genome shotgun (WGS) entry which is preliminary data.</text>
</comment>
<evidence type="ECO:0000313" key="2">
    <source>
        <dbReference type="Proteomes" id="UP000014019"/>
    </source>
</evidence>
<proteinExistence type="predicted"/>
<sequence>MSNKKNDFYHLMAEKGKLEKVYTTGIKAIVAGIPTIGASIDAIISSKQAEYKDKRIKELFYFLKASLDKVEKSKIDKEWVESEAFYDLLSAAIESSIKSRSTEKTKMNSMILSNVLTIENSRDYRPEEYLAILSELTTLECKVLLVVYNRFQAVQEENINDIELSRKAGWKEAIIAECGVDKEDLDFVMKRLERTGLVKEITGARLSYTGGEYYITGTLKKLMGYLKLNPIAEEIFQ</sequence>
<reference evidence="1 2" key="1">
    <citation type="submission" date="2012-12" db="EMBL/GenBank/DDBJ databases">
        <title>The Genome Sequence of Bacillus cereus VD118.</title>
        <authorList>
            <consortium name="The Broad Institute Genome Sequencing Platform"/>
            <consortium name="The Broad Institute Genome Sequencing Center for Infectious Disease"/>
            <person name="Feldgarden M."/>
            <person name="Van der Auwera G.A."/>
            <person name="Mahillon J."/>
            <person name="Duprez V."/>
            <person name="Timmery S."/>
            <person name="Mattelet C."/>
            <person name="Dierick K."/>
            <person name="Sun M."/>
            <person name="Yu Z."/>
            <person name="Zhu L."/>
            <person name="Hu X."/>
            <person name="Shank E.B."/>
            <person name="Swiecicka I."/>
            <person name="Hansen B.M."/>
            <person name="Andrup L."/>
            <person name="Walker B."/>
            <person name="Young S.K."/>
            <person name="Zeng Q."/>
            <person name="Gargeya S."/>
            <person name="Fitzgerald M."/>
            <person name="Haas B."/>
            <person name="Abouelleil A."/>
            <person name="Alvarado L."/>
            <person name="Arachchi H.M."/>
            <person name="Berlin A.M."/>
            <person name="Chapman S.B."/>
            <person name="Dewar J."/>
            <person name="Goldberg J."/>
            <person name="Griggs A."/>
            <person name="Gujja S."/>
            <person name="Hansen M."/>
            <person name="Howarth C."/>
            <person name="Imamovic A."/>
            <person name="Larimer J."/>
            <person name="McCowan C."/>
            <person name="Murphy C."/>
            <person name="Neiman D."/>
            <person name="Pearson M."/>
            <person name="Priest M."/>
            <person name="Roberts A."/>
            <person name="Saif S."/>
            <person name="Shea T."/>
            <person name="Sisk P."/>
            <person name="Sykes S."/>
            <person name="Wortman J."/>
            <person name="Nusbaum C."/>
            <person name="Birren B."/>
        </authorList>
    </citation>
    <scope>NUCLEOTIDE SEQUENCE [LARGE SCALE GENOMIC DNA]</scope>
    <source>
        <strain evidence="1 2">VD118</strain>
    </source>
</reference>
<organism evidence="1 2">
    <name type="scientific">Bacillus cereus VD118</name>
    <dbReference type="NCBI Taxonomy" id="1053231"/>
    <lineage>
        <taxon>Bacteria</taxon>
        <taxon>Bacillati</taxon>
        <taxon>Bacillota</taxon>
        <taxon>Bacilli</taxon>
        <taxon>Bacillales</taxon>
        <taxon>Bacillaceae</taxon>
        <taxon>Bacillus</taxon>
        <taxon>Bacillus cereus group</taxon>
    </lineage>
</organism>
<name>R8Q541_BACCE</name>
<gene>
    <name evidence="1" type="ORF">IIQ_02643</name>
</gene>